<dbReference type="GO" id="GO:0005886">
    <property type="term" value="C:plasma membrane"/>
    <property type="evidence" value="ECO:0007669"/>
    <property type="project" value="TreeGrafter"/>
</dbReference>
<evidence type="ECO:0000256" key="2">
    <source>
        <dbReference type="ARBA" id="ARBA00022536"/>
    </source>
</evidence>
<dbReference type="FunFam" id="2.10.25.10:FF:000583">
    <property type="entry name" value="Os02g0633066 protein"/>
    <property type="match status" value="1"/>
</dbReference>
<feature type="domain" description="EGF-like" evidence="10">
    <location>
        <begin position="152"/>
        <end position="189"/>
    </location>
</feature>
<dbReference type="InterPro" id="IPR018097">
    <property type="entry name" value="EGF_Ca-bd_CS"/>
</dbReference>
<dbReference type="InterPro" id="IPR000742">
    <property type="entry name" value="EGF"/>
</dbReference>
<proteinExistence type="predicted"/>
<keyword evidence="8" id="KW-0812">Transmembrane</keyword>
<keyword evidence="8" id="KW-0472">Membrane</keyword>
<dbReference type="InterPro" id="IPR045274">
    <property type="entry name" value="WAK-like"/>
</dbReference>
<feature type="non-terminal residue" evidence="11">
    <location>
        <position position="320"/>
    </location>
</feature>
<dbReference type="Proteomes" id="UP000479710">
    <property type="component" value="Unassembled WGS sequence"/>
</dbReference>
<dbReference type="GO" id="GO:0007166">
    <property type="term" value="P:cell surface receptor signaling pathway"/>
    <property type="evidence" value="ECO:0007669"/>
    <property type="project" value="InterPro"/>
</dbReference>
<dbReference type="InterPro" id="IPR049883">
    <property type="entry name" value="NOTCH1_EGF-like"/>
</dbReference>
<dbReference type="Gene3D" id="2.10.25.10">
    <property type="entry name" value="Laminin"/>
    <property type="match status" value="2"/>
</dbReference>
<dbReference type="InterPro" id="IPR011009">
    <property type="entry name" value="Kinase-like_dom_sf"/>
</dbReference>
<evidence type="ECO:0000256" key="6">
    <source>
        <dbReference type="ARBA" id="ARBA00023157"/>
    </source>
</evidence>
<dbReference type="SUPFAM" id="SSF57196">
    <property type="entry name" value="EGF/Laminin"/>
    <property type="match status" value="1"/>
</dbReference>
<dbReference type="CDD" id="cd00054">
    <property type="entry name" value="EGF_CA"/>
    <property type="match status" value="1"/>
</dbReference>
<keyword evidence="6" id="KW-1015">Disulfide bond</keyword>
<dbReference type="PROSITE" id="PS01187">
    <property type="entry name" value="EGF_CA"/>
    <property type="match status" value="1"/>
</dbReference>
<keyword evidence="2" id="KW-0245">EGF-like domain</keyword>
<evidence type="ECO:0000313" key="11">
    <source>
        <dbReference type="EMBL" id="KAF0919849.1"/>
    </source>
</evidence>
<evidence type="ECO:0008006" key="13">
    <source>
        <dbReference type="Google" id="ProtNLM"/>
    </source>
</evidence>
<evidence type="ECO:0000313" key="12">
    <source>
        <dbReference type="Proteomes" id="UP000479710"/>
    </source>
</evidence>
<evidence type="ECO:0000256" key="4">
    <source>
        <dbReference type="ARBA" id="ARBA00022741"/>
    </source>
</evidence>
<dbReference type="GO" id="GO:0005524">
    <property type="term" value="F:ATP binding"/>
    <property type="evidence" value="ECO:0007669"/>
    <property type="project" value="UniProtKB-UniRule"/>
</dbReference>
<dbReference type="PANTHER" id="PTHR27005">
    <property type="entry name" value="WALL-ASSOCIATED RECEPTOR KINASE-LIKE 21"/>
    <property type="match status" value="1"/>
</dbReference>
<keyword evidence="3" id="KW-0808">Transferase</keyword>
<evidence type="ECO:0000256" key="3">
    <source>
        <dbReference type="ARBA" id="ARBA00022679"/>
    </source>
</evidence>
<keyword evidence="1" id="KW-0418">Kinase</keyword>
<evidence type="ECO:0000256" key="5">
    <source>
        <dbReference type="ARBA" id="ARBA00022840"/>
    </source>
</evidence>
<dbReference type="InterPro" id="IPR001881">
    <property type="entry name" value="EGF-like_Ca-bd_dom"/>
</dbReference>
<keyword evidence="5 7" id="KW-0067">ATP-binding</keyword>
<dbReference type="GO" id="GO:0004674">
    <property type="term" value="F:protein serine/threonine kinase activity"/>
    <property type="evidence" value="ECO:0007669"/>
    <property type="project" value="UniProtKB-KW"/>
</dbReference>
<organism evidence="11 12">
    <name type="scientific">Oryza meyeriana var. granulata</name>
    <dbReference type="NCBI Taxonomy" id="110450"/>
    <lineage>
        <taxon>Eukaryota</taxon>
        <taxon>Viridiplantae</taxon>
        <taxon>Streptophyta</taxon>
        <taxon>Embryophyta</taxon>
        <taxon>Tracheophyta</taxon>
        <taxon>Spermatophyta</taxon>
        <taxon>Magnoliopsida</taxon>
        <taxon>Liliopsida</taxon>
        <taxon>Poales</taxon>
        <taxon>Poaceae</taxon>
        <taxon>BOP clade</taxon>
        <taxon>Oryzoideae</taxon>
        <taxon>Oryzeae</taxon>
        <taxon>Oryzinae</taxon>
        <taxon>Oryza</taxon>
        <taxon>Oryza meyeriana</taxon>
    </lineage>
</organism>
<accession>A0A6G1E4Z3</accession>
<keyword evidence="8" id="KW-1133">Transmembrane helix</keyword>
<gene>
    <name evidence="11" type="ORF">E2562_031702</name>
</gene>
<feature type="domain" description="EGF-like calcium-binding" evidence="9">
    <location>
        <begin position="149"/>
        <end position="189"/>
    </location>
</feature>
<keyword evidence="4 7" id="KW-0547">Nucleotide-binding</keyword>
<protein>
    <recommendedName>
        <fullName evidence="13">Protein kinase domain-containing protein</fullName>
    </recommendedName>
</protein>
<dbReference type="Pfam" id="PF07645">
    <property type="entry name" value="EGF_CA"/>
    <property type="match status" value="1"/>
</dbReference>
<feature type="domain" description="EGF-like" evidence="10">
    <location>
        <begin position="97"/>
        <end position="148"/>
    </location>
</feature>
<keyword evidence="1" id="KW-0723">Serine/threonine-protein kinase</keyword>
<dbReference type="OrthoDB" id="651308at2759"/>
<dbReference type="PROSITE" id="PS00107">
    <property type="entry name" value="PROTEIN_KINASE_ATP"/>
    <property type="match status" value="1"/>
</dbReference>
<dbReference type="SMART" id="SM00181">
    <property type="entry name" value="EGF"/>
    <property type="match status" value="2"/>
</dbReference>
<dbReference type="PANTHER" id="PTHR27005:SF204">
    <property type="entry name" value="CALCIUM BINDING EGF DOMAIN CONTAINING PROTEIN, EXPRESSED"/>
    <property type="match status" value="1"/>
</dbReference>
<evidence type="ECO:0000259" key="10">
    <source>
        <dbReference type="SMART" id="SM00181"/>
    </source>
</evidence>
<dbReference type="SMART" id="SM00179">
    <property type="entry name" value="EGF_CA"/>
    <property type="match status" value="1"/>
</dbReference>
<dbReference type="Gene3D" id="3.30.200.20">
    <property type="entry name" value="Phosphorylase Kinase, domain 1"/>
    <property type="match status" value="1"/>
</dbReference>
<name>A0A6G1E4Z3_9ORYZ</name>
<comment type="caution">
    <text evidence="11">The sequence shown here is derived from an EMBL/GenBank/DDBJ whole genome shotgun (WGS) entry which is preliminary data.</text>
</comment>
<feature type="transmembrane region" description="Helical" evidence="8">
    <location>
        <begin position="199"/>
        <end position="224"/>
    </location>
</feature>
<evidence type="ECO:0000259" key="9">
    <source>
        <dbReference type="SMART" id="SM00179"/>
    </source>
</evidence>
<evidence type="ECO:0000256" key="8">
    <source>
        <dbReference type="SAM" id="Phobius"/>
    </source>
</evidence>
<reference evidence="11 12" key="1">
    <citation type="submission" date="2019-11" db="EMBL/GenBank/DDBJ databases">
        <title>Whole genome sequence of Oryza granulata.</title>
        <authorList>
            <person name="Li W."/>
        </authorList>
    </citation>
    <scope>NUCLEOTIDE SEQUENCE [LARGE SCALE GENOMIC DNA]</scope>
    <source>
        <strain evidence="12">cv. Menghai</strain>
        <tissue evidence="11">Leaf</tissue>
    </source>
</reference>
<sequence length="320" mass="35830">TSVPFPFGLEQGCSANTKFQLNCTSNQTLIGSPPMQLKVTNISVDEGLVYLDRADDRTSRYYKTNEDEILGYTFMGDTDFNYSEVFGVWKWSVSNISCETAKRNAAAYACISDHSECLPVSQGNVYFGYRCKCSSGYEGNPYTRPGCTDIDECLRPNFCNGTCHNTQGNYRCIGCPYGTYFDHVEKKCIPTQTHERHNIALGIVIGLTIGTGVLALALILTILVRRWKRGIQKKIRRAYFRKNKGLLLEQLISSDESVAHSTKIFSLEELEKATDNFNSTRILGRGGHGTVYKGILSDQRVVAIKRSKIVEQGEIDQFVN</sequence>
<evidence type="ECO:0000256" key="7">
    <source>
        <dbReference type="PROSITE-ProRule" id="PRU10141"/>
    </source>
</evidence>
<dbReference type="InterPro" id="IPR017441">
    <property type="entry name" value="Protein_kinase_ATP_BS"/>
</dbReference>
<dbReference type="AlphaFoldDB" id="A0A6G1E4Z3"/>
<evidence type="ECO:0000256" key="1">
    <source>
        <dbReference type="ARBA" id="ARBA00022527"/>
    </source>
</evidence>
<dbReference type="SUPFAM" id="SSF56112">
    <property type="entry name" value="Protein kinase-like (PK-like)"/>
    <property type="match status" value="1"/>
</dbReference>
<dbReference type="GO" id="GO:0005509">
    <property type="term" value="F:calcium ion binding"/>
    <property type="evidence" value="ECO:0007669"/>
    <property type="project" value="InterPro"/>
</dbReference>
<keyword evidence="12" id="KW-1185">Reference proteome</keyword>
<feature type="non-terminal residue" evidence="11">
    <location>
        <position position="1"/>
    </location>
</feature>
<dbReference type="EMBL" id="SPHZ02000005">
    <property type="protein sequence ID" value="KAF0919849.1"/>
    <property type="molecule type" value="Genomic_DNA"/>
</dbReference>
<feature type="binding site" evidence="7">
    <location>
        <position position="305"/>
    </location>
    <ligand>
        <name>ATP</name>
        <dbReference type="ChEBI" id="CHEBI:30616"/>
    </ligand>
</feature>